<feature type="non-terminal residue" evidence="5">
    <location>
        <position position="1"/>
    </location>
</feature>
<keyword evidence="3" id="KW-0732">Signal</keyword>
<dbReference type="InterPro" id="IPR039424">
    <property type="entry name" value="SBP_5"/>
</dbReference>
<reference evidence="5" key="1">
    <citation type="journal article" date="2014" name="Front. Microbiol.">
        <title>High frequency of phylogenetically diverse reductive dehalogenase-homologous genes in deep subseafloor sedimentary metagenomes.</title>
        <authorList>
            <person name="Kawai M."/>
            <person name="Futagami T."/>
            <person name="Toyoda A."/>
            <person name="Takaki Y."/>
            <person name="Nishi S."/>
            <person name="Hori S."/>
            <person name="Arai W."/>
            <person name="Tsubouchi T."/>
            <person name="Morono Y."/>
            <person name="Uchiyama I."/>
            <person name="Ito T."/>
            <person name="Fujiyama A."/>
            <person name="Inagaki F."/>
            <person name="Takami H."/>
        </authorList>
    </citation>
    <scope>NUCLEOTIDE SEQUENCE</scope>
    <source>
        <strain evidence="5">Expedition CK06-06</strain>
    </source>
</reference>
<comment type="caution">
    <text evidence="5">The sequence shown here is derived from an EMBL/GenBank/DDBJ whole genome shotgun (WGS) entry which is preliminary data.</text>
</comment>
<dbReference type="GO" id="GO:1904680">
    <property type="term" value="F:peptide transmembrane transporter activity"/>
    <property type="evidence" value="ECO:0007669"/>
    <property type="project" value="TreeGrafter"/>
</dbReference>
<accession>X1AH00</accession>
<evidence type="ECO:0000259" key="4">
    <source>
        <dbReference type="Pfam" id="PF00496"/>
    </source>
</evidence>
<proteinExistence type="inferred from homology"/>
<name>X1AH00_9ZZZZ</name>
<dbReference type="Gene3D" id="3.10.105.10">
    <property type="entry name" value="Dipeptide-binding Protein, Domain 3"/>
    <property type="match status" value="1"/>
</dbReference>
<dbReference type="PANTHER" id="PTHR30290">
    <property type="entry name" value="PERIPLASMIC BINDING COMPONENT OF ABC TRANSPORTER"/>
    <property type="match status" value="1"/>
</dbReference>
<organism evidence="5">
    <name type="scientific">marine sediment metagenome</name>
    <dbReference type="NCBI Taxonomy" id="412755"/>
    <lineage>
        <taxon>unclassified sequences</taxon>
        <taxon>metagenomes</taxon>
        <taxon>ecological metagenomes</taxon>
    </lineage>
</organism>
<dbReference type="Gene3D" id="3.90.76.10">
    <property type="entry name" value="Dipeptide-binding Protein, Domain 1"/>
    <property type="match status" value="1"/>
</dbReference>
<dbReference type="Pfam" id="PF00496">
    <property type="entry name" value="SBP_bac_5"/>
    <property type="match status" value="1"/>
</dbReference>
<feature type="domain" description="Solute-binding protein family 5" evidence="4">
    <location>
        <begin position="17"/>
        <end position="204"/>
    </location>
</feature>
<evidence type="ECO:0000256" key="3">
    <source>
        <dbReference type="ARBA" id="ARBA00022729"/>
    </source>
</evidence>
<comment type="similarity">
    <text evidence="1">Belongs to the bacterial solute-binding protein 5 family.</text>
</comment>
<dbReference type="Gene3D" id="3.40.190.10">
    <property type="entry name" value="Periplasmic binding protein-like II"/>
    <property type="match status" value="1"/>
</dbReference>
<evidence type="ECO:0000256" key="1">
    <source>
        <dbReference type="ARBA" id="ARBA00005695"/>
    </source>
</evidence>
<evidence type="ECO:0000313" key="5">
    <source>
        <dbReference type="EMBL" id="GAG81870.1"/>
    </source>
</evidence>
<dbReference type="GO" id="GO:0015833">
    <property type="term" value="P:peptide transport"/>
    <property type="evidence" value="ECO:0007669"/>
    <property type="project" value="TreeGrafter"/>
</dbReference>
<dbReference type="AlphaFoldDB" id="X1AH00"/>
<gene>
    <name evidence="5" type="ORF">S01H4_21697</name>
</gene>
<sequence length="222" mass="25780">NCLGQTFIFPKHIWETIPESVGLKNALDYTNEKPIGSGPFKLVYWRRNEELRAERFEGYFNPPHIDGFIKIPYANVQGMAAGVETGECDFGGWWIEPIQAERIEKTKHAKIVVVRNHGYYHINYNMRRKPFDDRAIRYALAYAIPKKLILDRLLEGYGEVVHSMITPANKFWHNPNVRKFEFNMELAKKTLADAGYQWDDKGRIYYPPGKMDDKVQPTAPKG</sequence>
<dbReference type="PANTHER" id="PTHR30290:SF9">
    <property type="entry name" value="OLIGOPEPTIDE-BINDING PROTEIN APPA"/>
    <property type="match status" value="1"/>
</dbReference>
<dbReference type="InterPro" id="IPR000914">
    <property type="entry name" value="SBP_5_dom"/>
</dbReference>
<dbReference type="SUPFAM" id="SSF53850">
    <property type="entry name" value="Periplasmic binding protein-like II"/>
    <property type="match status" value="1"/>
</dbReference>
<protein>
    <recommendedName>
        <fullName evidence="4">Solute-binding protein family 5 domain-containing protein</fullName>
    </recommendedName>
</protein>
<evidence type="ECO:0000256" key="2">
    <source>
        <dbReference type="ARBA" id="ARBA00022448"/>
    </source>
</evidence>
<dbReference type="EMBL" id="BART01009857">
    <property type="protein sequence ID" value="GAG81870.1"/>
    <property type="molecule type" value="Genomic_DNA"/>
</dbReference>
<keyword evidence="2" id="KW-0813">Transport</keyword>